<proteinExistence type="predicted"/>
<gene>
    <name evidence="2" type="ORF">BDV98DRAFT_564793</name>
</gene>
<evidence type="ECO:0000313" key="3">
    <source>
        <dbReference type="Proteomes" id="UP000305067"/>
    </source>
</evidence>
<keyword evidence="1" id="KW-0812">Transmembrane</keyword>
<protein>
    <submittedName>
        <fullName evidence="2">Uncharacterized protein</fullName>
    </submittedName>
</protein>
<evidence type="ECO:0000313" key="2">
    <source>
        <dbReference type="EMBL" id="TFL02762.1"/>
    </source>
</evidence>
<keyword evidence="3" id="KW-1185">Reference proteome</keyword>
<evidence type="ECO:0000256" key="1">
    <source>
        <dbReference type="SAM" id="Phobius"/>
    </source>
</evidence>
<keyword evidence="1" id="KW-0472">Membrane</keyword>
<accession>A0A5C3QLW4</accession>
<name>A0A5C3QLW4_9AGAR</name>
<reference evidence="2 3" key="1">
    <citation type="journal article" date="2019" name="Nat. Ecol. Evol.">
        <title>Megaphylogeny resolves global patterns of mushroom evolution.</title>
        <authorList>
            <person name="Varga T."/>
            <person name="Krizsan K."/>
            <person name="Foldi C."/>
            <person name="Dima B."/>
            <person name="Sanchez-Garcia M."/>
            <person name="Sanchez-Ramirez S."/>
            <person name="Szollosi G.J."/>
            <person name="Szarkandi J.G."/>
            <person name="Papp V."/>
            <person name="Albert L."/>
            <person name="Andreopoulos W."/>
            <person name="Angelini C."/>
            <person name="Antonin V."/>
            <person name="Barry K.W."/>
            <person name="Bougher N.L."/>
            <person name="Buchanan P."/>
            <person name="Buyck B."/>
            <person name="Bense V."/>
            <person name="Catcheside P."/>
            <person name="Chovatia M."/>
            <person name="Cooper J."/>
            <person name="Damon W."/>
            <person name="Desjardin D."/>
            <person name="Finy P."/>
            <person name="Geml J."/>
            <person name="Haridas S."/>
            <person name="Hughes K."/>
            <person name="Justo A."/>
            <person name="Karasinski D."/>
            <person name="Kautmanova I."/>
            <person name="Kiss B."/>
            <person name="Kocsube S."/>
            <person name="Kotiranta H."/>
            <person name="LaButti K.M."/>
            <person name="Lechner B.E."/>
            <person name="Liimatainen K."/>
            <person name="Lipzen A."/>
            <person name="Lukacs Z."/>
            <person name="Mihaltcheva S."/>
            <person name="Morgado L.N."/>
            <person name="Niskanen T."/>
            <person name="Noordeloos M.E."/>
            <person name="Ohm R.A."/>
            <person name="Ortiz-Santana B."/>
            <person name="Ovrebo C."/>
            <person name="Racz N."/>
            <person name="Riley R."/>
            <person name="Savchenko A."/>
            <person name="Shiryaev A."/>
            <person name="Soop K."/>
            <person name="Spirin V."/>
            <person name="Szebenyi C."/>
            <person name="Tomsovsky M."/>
            <person name="Tulloss R.E."/>
            <person name="Uehling J."/>
            <person name="Grigoriev I.V."/>
            <person name="Vagvolgyi C."/>
            <person name="Papp T."/>
            <person name="Martin F.M."/>
            <person name="Miettinen O."/>
            <person name="Hibbett D.S."/>
            <person name="Nagy L.G."/>
        </authorList>
    </citation>
    <scope>NUCLEOTIDE SEQUENCE [LARGE SCALE GENOMIC DNA]</scope>
    <source>
        <strain evidence="2 3">CBS 309.79</strain>
    </source>
</reference>
<feature type="transmembrane region" description="Helical" evidence="1">
    <location>
        <begin position="25"/>
        <end position="42"/>
    </location>
</feature>
<sequence>MHHCHSVMQVRDCHHCFFDTPQEEVAFATFLILSLILLCMLARSGHTTAEVVCIPFPALRRR</sequence>
<keyword evidence="1" id="KW-1133">Transmembrane helix</keyword>
<dbReference type="EMBL" id="ML178821">
    <property type="protein sequence ID" value="TFL02762.1"/>
    <property type="molecule type" value="Genomic_DNA"/>
</dbReference>
<dbReference type="AlphaFoldDB" id="A0A5C3QLW4"/>
<dbReference type="Proteomes" id="UP000305067">
    <property type="component" value="Unassembled WGS sequence"/>
</dbReference>
<organism evidence="2 3">
    <name type="scientific">Pterulicium gracile</name>
    <dbReference type="NCBI Taxonomy" id="1884261"/>
    <lineage>
        <taxon>Eukaryota</taxon>
        <taxon>Fungi</taxon>
        <taxon>Dikarya</taxon>
        <taxon>Basidiomycota</taxon>
        <taxon>Agaricomycotina</taxon>
        <taxon>Agaricomycetes</taxon>
        <taxon>Agaricomycetidae</taxon>
        <taxon>Agaricales</taxon>
        <taxon>Pleurotineae</taxon>
        <taxon>Pterulaceae</taxon>
        <taxon>Pterulicium</taxon>
    </lineage>
</organism>